<protein>
    <submittedName>
        <fullName evidence="1">Uncharacterized protein</fullName>
    </submittedName>
</protein>
<dbReference type="EMBL" id="BK032562">
    <property type="protein sequence ID" value="DAF47986.1"/>
    <property type="molecule type" value="Genomic_DNA"/>
</dbReference>
<evidence type="ECO:0000313" key="1">
    <source>
        <dbReference type="EMBL" id="DAF47986.1"/>
    </source>
</evidence>
<reference evidence="1" key="1">
    <citation type="journal article" date="2021" name="Proc. Natl. Acad. Sci. U.S.A.">
        <title>A Catalog of Tens of Thousands of Viruses from Human Metagenomes Reveals Hidden Associations with Chronic Diseases.</title>
        <authorList>
            <person name="Tisza M.J."/>
            <person name="Buck C.B."/>
        </authorList>
    </citation>
    <scope>NUCLEOTIDE SEQUENCE</scope>
    <source>
        <strain evidence="1">CtgaY24</strain>
    </source>
</reference>
<proteinExistence type="predicted"/>
<organism evidence="1">
    <name type="scientific">Siphoviridae sp. ctgaY24</name>
    <dbReference type="NCBI Taxonomy" id="2827911"/>
    <lineage>
        <taxon>Viruses</taxon>
        <taxon>Duplodnaviria</taxon>
        <taxon>Heunggongvirae</taxon>
        <taxon>Uroviricota</taxon>
        <taxon>Caudoviricetes</taxon>
    </lineage>
</organism>
<accession>A0A8S5SB97</accession>
<sequence>MPYKCTRGLTCKKVVGEVCCFQKTIKDRKTASYGFVNFVSLKKTKFKPLWAK</sequence>
<name>A0A8S5SB97_9CAUD</name>